<dbReference type="Gene3D" id="2.30.30.40">
    <property type="entry name" value="SH3 Domains"/>
    <property type="match status" value="1"/>
</dbReference>
<organism evidence="3 4">
    <name type="scientific">Pelagimonas phthalicica</name>
    <dbReference type="NCBI Taxonomy" id="1037362"/>
    <lineage>
        <taxon>Bacteria</taxon>
        <taxon>Pseudomonadati</taxon>
        <taxon>Pseudomonadota</taxon>
        <taxon>Alphaproteobacteria</taxon>
        <taxon>Rhodobacterales</taxon>
        <taxon>Roseobacteraceae</taxon>
        <taxon>Pelagimonas</taxon>
    </lineage>
</organism>
<evidence type="ECO:0000256" key="1">
    <source>
        <dbReference type="SAM" id="SignalP"/>
    </source>
</evidence>
<reference evidence="4" key="1">
    <citation type="submission" date="2017-05" db="EMBL/GenBank/DDBJ databases">
        <authorList>
            <person name="Rodrigo-Torres L."/>
            <person name="Arahal R. D."/>
            <person name="Lucena T."/>
        </authorList>
    </citation>
    <scope>NUCLEOTIDE SEQUENCE [LARGE SCALE GENOMIC DNA]</scope>
    <source>
        <strain evidence="4">CECT 8649</strain>
    </source>
</reference>
<accession>A0A238JJQ2</accession>
<name>A0A238JJQ2_9RHOB</name>
<keyword evidence="4" id="KW-1185">Reference proteome</keyword>
<dbReference type="Proteomes" id="UP000225972">
    <property type="component" value="Unassembled WGS sequence"/>
</dbReference>
<proteinExistence type="predicted"/>
<dbReference type="PROSITE" id="PS51781">
    <property type="entry name" value="SH3B"/>
    <property type="match status" value="1"/>
</dbReference>
<evidence type="ECO:0000313" key="3">
    <source>
        <dbReference type="EMBL" id="SMX30152.1"/>
    </source>
</evidence>
<feature type="chain" id="PRO_5012375993" evidence="1">
    <location>
        <begin position="32"/>
        <end position="146"/>
    </location>
</feature>
<dbReference type="EMBL" id="FXXP01000003">
    <property type="protein sequence ID" value="SMX30152.1"/>
    <property type="molecule type" value="Genomic_DNA"/>
</dbReference>
<feature type="signal peptide" evidence="1">
    <location>
        <begin position="1"/>
        <end position="31"/>
    </location>
</feature>
<feature type="domain" description="SH3b" evidence="2">
    <location>
        <begin position="56"/>
        <end position="145"/>
    </location>
</feature>
<evidence type="ECO:0000313" key="4">
    <source>
        <dbReference type="Proteomes" id="UP000225972"/>
    </source>
</evidence>
<dbReference type="RefSeq" id="WP_208293359.1">
    <property type="nucleotide sequence ID" value="NZ_FXXP01000003.1"/>
</dbReference>
<evidence type="ECO:0000259" key="2">
    <source>
        <dbReference type="PROSITE" id="PS51781"/>
    </source>
</evidence>
<keyword evidence="1" id="KW-0732">Signal</keyword>
<sequence length="146" mass="16122">MKPITQNYTTLFASLFLSSSILFLNTQTAQADSLDVMIYERGGDGQVAECTLDMVEGLNTERDGFLSVRSGPGTSFRQIDQLHNGDFVITFDIRGDWAGVYYGRGHELIENGNEIGCGYVGEGQRPVPYPGKKGWVHRNWLVLVAG</sequence>
<dbReference type="AlphaFoldDB" id="A0A238JJQ2"/>
<gene>
    <name evidence="3" type="ORF">TRP8649_04293</name>
</gene>
<protein>
    <submittedName>
        <fullName evidence="3">Bacterial SH3 domain protein</fullName>
    </submittedName>
</protein>
<dbReference type="InterPro" id="IPR003646">
    <property type="entry name" value="SH3-like_bac-type"/>
</dbReference>